<gene>
    <name evidence="1" type="ORF">HELGO_WM12446</name>
</gene>
<proteinExistence type="predicted"/>
<name>A0A6S6SVQ4_9BACT</name>
<dbReference type="EMBL" id="CACVAZ010000033">
    <property type="protein sequence ID" value="CAA6806651.1"/>
    <property type="molecule type" value="Genomic_DNA"/>
</dbReference>
<evidence type="ECO:0000313" key="1">
    <source>
        <dbReference type="EMBL" id="CAA6806651.1"/>
    </source>
</evidence>
<protein>
    <submittedName>
        <fullName evidence="1">Uncharacterized protein</fullName>
    </submittedName>
</protein>
<reference evidence="1" key="1">
    <citation type="submission" date="2020-01" db="EMBL/GenBank/DDBJ databases">
        <authorList>
            <person name="Meier V. D."/>
            <person name="Meier V D."/>
        </authorList>
    </citation>
    <scope>NUCLEOTIDE SEQUENCE</scope>
    <source>
        <strain evidence="1">HLG_WM_MAG_02</strain>
    </source>
</reference>
<accession>A0A6S6SVQ4</accession>
<organism evidence="1">
    <name type="scientific">uncultured Sulfurovum sp</name>
    <dbReference type="NCBI Taxonomy" id="269237"/>
    <lineage>
        <taxon>Bacteria</taxon>
        <taxon>Pseudomonadati</taxon>
        <taxon>Campylobacterota</taxon>
        <taxon>Epsilonproteobacteria</taxon>
        <taxon>Campylobacterales</taxon>
        <taxon>Sulfurovaceae</taxon>
        <taxon>Sulfurovum</taxon>
        <taxon>environmental samples</taxon>
    </lineage>
</organism>
<sequence length="371" mass="41783">MPFEMTDSKEKQVHATEIFNTVRQRDPYATFQGNNPDSNIIVLIPESRDASTVTMQIVTDLTGDGTSGNQDVSDDHEEMETLPFTFKGELITKSTKSPKTVLMKKTTAGVWRSEKKNKIINWFTRYSILRKAYAFSFNPTNVVCVKKDGTISNKSEDLVVGCKFDTQYVDEALKRAKNGYIDDEDVEHPELLPFTEVLTRDGKFVQTGAYYPFFVGPESWESLSDDPIYKEYQKTKALATGDFKGVQGFVGEYKGAVFIELGKMTDRRAGCIRSDSPDFKKYIGFDQYKAGDGTVTELNHLLGCGAGGQGFDLEPQYEEDPTEDNNQKVVALANQFFGFEKVRWLGETTEEKKSIYHDKDYATIVAIATIK</sequence>
<dbReference type="AlphaFoldDB" id="A0A6S6SVQ4"/>